<dbReference type="GO" id="GO:0072583">
    <property type="term" value="P:clathrin-dependent endocytosis"/>
    <property type="evidence" value="ECO:0007669"/>
    <property type="project" value="TreeGrafter"/>
</dbReference>
<evidence type="ECO:0000256" key="5">
    <source>
        <dbReference type="ARBA" id="ARBA00023329"/>
    </source>
</evidence>
<dbReference type="GO" id="GO:0032050">
    <property type="term" value="F:clathrin heavy chain binding"/>
    <property type="evidence" value="ECO:0007669"/>
    <property type="project" value="TreeGrafter"/>
</dbReference>
<gene>
    <name evidence="8" type="ORF">BMF94_3470</name>
</gene>
<comment type="subcellular location">
    <subcellularLocation>
        <location evidence="1 6">Cytoplasmic vesicle membrane</location>
        <topology evidence="1 6">Peripheral membrane protein</topology>
        <orientation evidence="1 6">Cytoplasmic side</orientation>
    </subcellularLocation>
    <subcellularLocation>
        <location evidence="6">Membrane</location>
        <location evidence="6">Coated pit</location>
        <topology evidence="6">Peripheral membrane protein</topology>
        <orientation evidence="6">Cytoplasmic side</orientation>
    </subcellularLocation>
    <text evidence="6">Cytoplasmic face of coated pits and vesicles.</text>
</comment>
<organism evidence="8 9">
    <name type="scientific">Rhodotorula taiwanensis</name>
    <dbReference type="NCBI Taxonomy" id="741276"/>
    <lineage>
        <taxon>Eukaryota</taxon>
        <taxon>Fungi</taxon>
        <taxon>Dikarya</taxon>
        <taxon>Basidiomycota</taxon>
        <taxon>Pucciniomycotina</taxon>
        <taxon>Microbotryomycetes</taxon>
        <taxon>Sporidiobolales</taxon>
        <taxon>Sporidiobolaceae</taxon>
        <taxon>Rhodotorula</taxon>
    </lineage>
</organism>
<dbReference type="STRING" id="741276.A0A2S5B9T3"/>
<dbReference type="Proteomes" id="UP000237144">
    <property type="component" value="Unassembled WGS sequence"/>
</dbReference>
<feature type="region of interest" description="Disordered" evidence="7">
    <location>
        <begin position="87"/>
        <end position="180"/>
    </location>
</feature>
<evidence type="ECO:0000256" key="4">
    <source>
        <dbReference type="ARBA" id="ARBA00023176"/>
    </source>
</evidence>
<dbReference type="GO" id="GO:0006886">
    <property type="term" value="P:intracellular protein transport"/>
    <property type="evidence" value="ECO:0007669"/>
    <property type="project" value="InterPro"/>
</dbReference>
<dbReference type="OrthoDB" id="5512at2759"/>
<evidence type="ECO:0000256" key="2">
    <source>
        <dbReference type="ARBA" id="ARBA00005263"/>
    </source>
</evidence>
<evidence type="ECO:0000256" key="7">
    <source>
        <dbReference type="SAM" id="MobiDB-lite"/>
    </source>
</evidence>
<evidence type="ECO:0000313" key="8">
    <source>
        <dbReference type="EMBL" id="POY73533.1"/>
    </source>
</evidence>
<comment type="function">
    <text evidence="6">Clathrin is the major protein of the polyhedral coat of coated pits and vesicles.</text>
</comment>
<dbReference type="PANTHER" id="PTHR10639">
    <property type="entry name" value="CLATHRIN LIGHT CHAIN"/>
    <property type="match status" value="1"/>
</dbReference>
<dbReference type="Pfam" id="PF01086">
    <property type="entry name" value="Clathrin_lg_ch"/>
    <property type="match status" value="1"/>
</dbReference>
<proteinExistence type="inferred from homology"/>
<keyword evidence="3 6" id="KW-0472">Membrane</keyword>
<evidence type="ECO:0000256" key="3">
    <source>
        <dbReference type="ARBA" id="ARBA00023136"/>
    </source>
</evidence>
<dbReference type="GO" id="GO:0030132">
    <property type="term" value="C:clathrin coat of coated pit"/>
    <property type="evidence" value="ECO:0007669"/>
    <property type="project" value="InterPro"/>
</dbReference>
<sequence>MDDLFGSDSKQAQQDPAGDFLARERAALGADAQSFAAPSDSDAFDKDYEKSAAAFPDLEGSGGADDVVLGDFAGGGNHAATSAVTTGQQVSVTGNDEFAAFEEEYPEIDLPSEQPHENGLNGSSAPEPAPAAFSQPAAASTQSATAPQDSGDSEIIRNWREQQKADIAKREEESARKKEDTIAKARNAIDNYYKDYNSKKEKAIAQNKDDEEAFKTQLSDSLAKGTTWERICTLVDLQDSRSKTTTKSKQDLTRFKELLLSLRREGETAPGAAGY</sequence>
<comment type="caution">
    <text evidence="8">The sequence shown here is derived from an EMBL/GenBank/DDBJ whole genome shotgun (WGS) entry which is preliminary data.</text>
</comment>
<comment type="similarity">
    <text evidence="2 6">Belongs to the clathrin light chain family.</text>
</comment>
<evidence type="ECO:0000313" key="9">
    <source>
        <dbReference type="Proteomes" id="UP000237144"/>
    </source>
</evidence>
<feature type="compositionally biased region" description="Basic and acidic residues" evidence="7">
    <location>
        <begin position="154"/>
        <end position="180"/>
    </location>
</feature>
<evidence type="ECO:0000256" key="1">
    <source>
        <dbReference type="ARBA" id="ARBA00004180"/>
    </source>
</evidence>
<accession>A0A2S5B9T3</accession>
<dbReference type="PANTHER" id="PTHR10639:SF7">
    <property type="entry name" value="CLATHRIN LIGHT CHAIN"/>
    <property type="match status" value="1"/>
</dbReference>
<dbReference type="GO" id="GO:0030130">
    <property type="term" value="C:clathrin coat of trans-Golgi network vesicle"/>
    <property type="evidence" value="ECO:0007669"/>
    <property type="project" value="InterPro"/>
</dbReference>
<protein>
    <recommendedName>
        <fullName evidence="6">Clathrin light chain</fullName>
    </recommendedName>
</protein>
<dbReference type="InterPro" id="IPR000996">
    <property type="entry name" value="Clathrin_L-chain"/>
</dbReference>
<dbReference type="GO" id="GO:0005198">
    <property type="term" value="F:structural molecule activity"/>
    <property type="evidence" value="ECO:0007669"/>
    <property type="project" value="InterPro"/>
</dbReference>
<feature type="compositionally biased region" description="Low complexity" evidence="7">
    <location>
        <begin position="123"/>
        <end position="148"/>
    </location>
</feature>
<evidence type="ECO:0000256" key="6">
    <source>
        <dbReference type="RuleBase" id="RU363137"/>
    </source>
</evidence>
<dbReference type="EMBL" id="PJQD01000036">
    <property type="protein sequence ID" value="POY73533.1"/>
    <property type="molecule type" value="Genomic_DNA"/>
</dbReference>
<name>A0A2S5B9T3_9BASI</name>
<reference evidence="8 9" key="1">
    <citation type="journal article" date="2018" name="Front. Microbiol.">
        <title>Prospects for Fungal Bioremediation of Acidic Radioactive Waste Sites: Characterization and Genome Sequence of Rhodotorula taiwanensis MD1149.</title>
        <authorList>
            <person name="Tkavc R."/>
            <person name="Matrosova V.Y."/>
            <person name="Grichenko O.E."/>
            <person name="Gostincar C."/>
            <person name="Volpe R.P."/>
            <person name="Klimenkova P."/>
            <person name="Gaidamakova E.K."/>
            <person name="Zhou C.E."/>
            <person name="Stewart B.J."/>
            <person name="Lyman M.G."/>
            <person name="Malfatti S.A."/>
            <person name="Rubinfeld B."/>
            <person name="Courtot M."/>
            <person name="Singh J."/>
            <person name="Dalgard C.L."/>
            <person name="Hamilton T."/>
            <person name="Frey K.G."/>
            <person name="Gunde-Cimerman N."/>
            <person name="Dugan L."/>
            <person name="Daly M.J."/>
        </authorList>
    </citation>
    <scope>NUCLEOTIDE SEQUENCE [LARGE SCALE GENOMIC DNA]</scope>
    <source>
        <strain evidence="8 9">MD1149</strain>
    </source>
</reference>
<dbReference type="AlphaFoldDB" id="A0A2S5B9T3"/>
<keyword evidence="5 6" id="KW-0968">Cytoplasmic vesicle</keyword>
<keyword evidence="4 6" id="KW-0168">Coated pit</keyword>
<keyword evidence="9" id="KW-1185">Reference proteome</keyword>